<keyword evidence="3" id="KW-0472">Membrane</keyword>
<dbReference type="GO" id="GO:0005794">
    <property type="term" value="C:Golgi apparatus"/>
    <property type="evidence" value="ECO:0007669"/>
    <property type="project" value="TreeGrafter"/>
</dbReference>
<dbReference type="PANTHER" id="PTHR47032">
    <property type="entry name" value="UDP-D-XYLOSE:L-FUCOSE ALPHA-1,3-D-XYLOSYLTRANSFERASE-RELATED"/>
    <property type="match status" value="1"/>
</dbReference>
<comment type="similarity">
    <text evidence="1">Belongs to the glycosyltransferase 77 family.</text>
</comment>
<keyword evidence="6" id="KW-1185">Reference proteome</keyword>
<dbReference type="AlphaFoldDB" id="A0A914APB6"/>
<dbReference type="InterPro" id="IPR052636">
    <property type="entry name" value="UDP-D-xylose:L-fucose_XylT"/>
</dbReference>
<dbReference type="SUPFAM" id="SSF53448">
    <property type="entry name" value="Nucleotide-diphospho-sugar transferases"/>
    <property type="match status" value="1"/>
</dbReference>
<feature type="compositionally biased region" description="Polar residues" evidence="2">
    <location>
        <begin position="114"/>
        <end position="155"/>
    </location>
</feature>
<dbReference type="PANTHER" id="PTHR47032:SF1">
    <property type="entry name" value="UDP-D-XYLOSE:L-FUCOSE ALPHA-1,3-D-XYLOSYLTRANSFERASE-RELATED"/>
    <property type="match status" value="1"/>
</dbReference>
<evidence type="ECO:0000313" key="5">
    <source>
        <dbReference type="EnsemblMetazoa" id="XP_038065458.1"/>
    </source>
</evidence>
<dbReference type="InterPro" id="IPR029044">
    <property type="entry name" value="Nucleotide-diphossugar_trans"/>
</dbReference>
<keyword evidence="3" id="KW-0812">Transmembrane</keyword>
<dbReference type="GO" id="GO:0016757">
    <property type="term" value="F:glycosyltransferase activity"/>
    <property type="evidence" value="ECO:0007669"/>
    <property type="project" value="TreeGrafter"/>
</dbReference>
<evidence type="ECO:0000256" key="3">
    <source>
        <dbReference type="SAM" id="Phobius"/>
    </source>
</evidence>
<name>A0A914APB6_PATMI</name>
<sequence>MKSGDFRRDQEFSEVSGCLHITNTQLSVWYVCSQPSVEVVIIVQMKRILASKTGRSFAVCAVIVLIIFGPKYAQQHFRTRPVTLSQPEFSPIVRTSVPLLDSQSVENSRPRDVSSPNDSLRNETPPQQLTNGSSPANSSAQLLDSESPTVNSSANELPAPSSAGKTNTSQRRIVLTTTNSGFLDFTENFLLSIVQTGVHPNVTIITEDEETYRVLSETGDKRYPGLQLIKPDGRLPSKGEAIDFGTEEYVNFINRRPKYVLSFIQQGFDVFFIDVDTFWVRNPFPYFQGNFDVAFIRDEPKWGNFNGGCIYYRPTERTVQLLKRWIEAMETQKVHKQDQAVLNEIVRQRNVSSKLRIKQLFERNFPSGRLYVKGNNTCFDMSDAVVFHASWIAGHEKKMAMMQKCRMWLKN</sequence>
<dbReference type="InterPro" id="IPR005069">
    <property type="entry name" value="Nucl-diP-sugar_transferase"/>
</dbReference>
<feature type="domain" description="Nucleotide-diphospho-sugar transferase" evidence="4">
    <location>
        <begin position="198"/>
        <end position="402"/>
    </location>
</feature>
<evidence type="ECO:0000256" key="2">
    <source>
        <dbReference type="SAM" id="MobiDB-lite"/>
    </source>
</evidence>
<feature type="region of interest" description="Disordered" evidence="2">
    <location>
        <begin position="100"/>
        <end position="172"/>
    </location>
</feature>
<reference evidence="5" key="1">
    <citation type="submission" date="2022-11" db="UniProtKB">
        <authorList>
            <consortium name="EnsemblMetazoa"/>
        </authorList>
    </citation>
    <scope>IDENTIFICATION</scope>
</reference>
<organism evidence="5 6">
    <name type="scientific">Patiria miniata</name>
    <name type="common">Bat star</name>
    <name type="synonym">Asterina miniata</name>
    <dbReference type="NCBI Taxonomy" id="46514"/>
    <lineage>
        <taxon>Eukaryota</taxon>
        <taxon>Metazoa</taxon>
        <taxon>Echinodermata</taxon>
        <taxon>Eleutherozoa</taxon>
        <taxon>Asterozoa</taxon>
        <taxon>Asteroidea</taxon>
        <taxon>Valvatacea</taxon>
        <taxon>Valvatida</taxon>
        <taxon>Asterinidae</taxon>
        <taxon>Patiria</taxon>
    </lineage>
</organism>
<dbReference type="OrthoDB" id="1712432at2759"/>
<dbReference type="Pfam" id="PF03407">
    <property type="entry name" value="Nucleotid_trans"/>
    <property type="match status" value="1"/>
</dbReference>
<dbReference type="EnsemblMetazoa" id="XM_038209530.1">
    <property type="protein sequence ID" value="XP_038065458.1"/>
    <property type="gene ID" value="LOC119735681"/>
</dbReference>
<dbReference type="Gene3D" id="3.90.550.10">
    <property type="entry name" value="Spore Coat Polysaccharide Biosynthesis Protein SpsA, Chain A"/>
    <property type="match status" value="1"/>
</dbReference>
<dbReference type="OMA" id="TWIRAME"/>
<proteinExistence type="inferred from homology"/>
<feature type="compositionally biased region" description="Polar residues" evidence="2">
    <location>
        <begin position="163"/>
        <end position="172"/>
    </location>
</feature>
<accession>A0A914APB6</accession>
<evidence type="ECO:0000259" key="4">
    <source>
        <dbReference type="Pfam" id="PF03407"/>
    </source>
</evidence>
<feature type="transmembrane region" description="Helical" evidence="3">
    <location>
        <begin position="54"/>
        <end position="73"/>
    </location>
</feature>
<dbReference type="GeneID" id="119735681"/>
<evidence type="ECO:0000313" key="6">
    <source>
        <dbReference type="Proteomes" id="UP000887568"/>
    </source>
</evidence>
<dbReference type="Proteomes" id="UP000887568">
    <property type="component" value="Unplaced"/>
</dbReference>
<keyword evidence="3" id="KW-1133">Transmembrane helix</keyword>
<dbReference type="RefSeq" id="XP_038065458.1">
    <property type="nucleotide sequence ID" value="XM_038209530.1"/>
</dbReference>
<protein>
    <recommendedName>
        <fullName evidence="4">Nucleotide-diphospho-sugar transferase domain-containing protein</fullName>
    </recommendedName>
</protein>
<evidence type="ECO:0000256" key="1">
    <source>
        <dbReference type="ARBA" id="ARBA00007033"/>
    </source>
</evidence>